<sequence length="359" mass="39200">MKALLVITGRGMGGDAVNALNIARALEDNGVECELALDPKAPGLIFKKNGYDWYKISIPQAGGHAATKIATIKAAFRTLKAGLQARKLIKKSKTDVVVGIIGGGAVVGAIGAKIAKTPSVSIIDTPLDTKVCTRLNNCIVLPEAKLFREDIIPNNVIKSFFPLTTGLTKGNKEVAIKNIRDRDKNKLFDPSKPSILFSSGSSLFEMMAKAVSNYTYDSSLSDHYNLFLVGIPLEEDYLSLIDTEKVINLGYIDWIRDLYDLIDLAVLTDDGVMIQEAMACELPAIALTRVKYGRYHNMAGIFPGAVIESDLEDLNTQIEESLKNLDEIKNNAKKYSNEVTSAGDKIAKFIINEVNKDKK</sequence>
<dbReference type="STRING" id="55758.MBFIL_03100"/>
<dbReference type="RefSeq" id="WP_066970825.1">
    <property type="nucleotide sequence ID" value="NZ_LWMT01000040.1"/>
</dbReference>
<accession>A0A166F045</accession>
<dbReference type="Proteomes" id="UP000077066">
    <property type="component" value="Unassembled WGS sequence"/>
</dbReference>
<dbReference type="Gene3D" id="3.40.50.2000">
    <property type="entry name" value="Glycogen Phosphorylase B"/>
    <property type="match status" value="2"/>
</dbReference>
<keyword evidence="3 6" id="KW-0808">Transferase</keyword>
<evidence type="ECO:0000256" key="1">
    <source>
        <dbReference type="ARBA" id="ARBA00006962"/>
    </source>
</evidence>
<reference evidence="6 7" key="1">
    <citation type="submission" date="2016-04" db="EMBL/GenBank/DDBJ databases">
        <title>Genome sequence of Methanobrevibacter filiformis DSM 11501.</title>
        <authorList>
            <person name="Poehlein A."/>
            <person name="Seedorf H."/>
            <person name="Daniel R."/>
        </authorList>
    </citation>
    <scope>NUCLEOTIDE SEQUENCE [LARGE SCALE GENOMIC DNA]</scope>
    <source>
        <strain evidence="6 7">DSM 11501</strain>
    </source>
</reference>
<evidence type="ECO:0000259" key="5">
    <source>
        <dbReference type="Pfam" id="PF03033"/>
    </source>
</evidence>
<evidence type="ECO:0000313" key="6">
    <source>
        <dbReference type="EMBL" id="KZX17186.1"/>
    </source>
</evidence>
<feature type="domain" description="Glycosyltransferase family 28 N-terminal" evidence="5">
    <location>
        <begin position="6"/>
        <end position="119"/>
    </location>
</feature>
<gene>
    <name evidence="6" type="primary">murG</name>
    <name evidence="6" type="ORF">MBFIL_03100</name>
</gene>
<keyword evidence="2 6" id="KW-0328">Glycosyltransferase</keyword>
<dbReference type="InterPro" id="IPR004276">
    <property type="entry name" value="GlycoTrans_28_N"/>
</dbReference>
<dbReference type="Pfam" id="PF03033">
    <property type="entry name" value="Glyco_transf_28"/>
    <property type="match status" value="1"/>
</dbReference>
<dbReference type="GO" id="GO:0005975">
    <property type="term" value="P:carbohydrate metabolic process"/>
    <property type="evidence" value="ECO:0007669"/>
    <property type="project" value="InterPro"/>
</dbReference>
<dbReference type="PANTHER" id="PTHR21015">
    <property type="entry name" value="UDP-N-ACETYLGLUCOSAMINE--N-ACETYLMURAMYL-(PENTAPEPTIDE) PYROPHOSPHORYL-UNDECAPRENOL N-ACETYLGLUCOSAMINE TRANSFERASE 1"/>
    <property type="match status" value="1"/>
</dbReference>
<dbReference type="PANTHER" id="PTHR21015:SF22">
    <property type="entry name" value="GLYCOSYLTRANSFERASE"/>
    <property type="match status" value="1"/>
</dbReference>
<comment type="caution">
    <text evidence="6">The sequence shown here is derived from an EMBL/GenBank/DDBJ whole genome shotgun (WGS) entry which is preliminary data.</text>
</comment>
<evidence type="ECO:0000256" key="3">
    <source>
        <dbReference type="ARBA" id="ARBA00022679"/>
    </source>
</evidence>
<name>A0A166F045_9EURY</name>
<organism evidence="6 7">
    <name type="scientific">Methanobrevibacter filiformis</name>
    <dbReference type="NCBI Taxonomy" id="55758"/>
    <lineage>
        <taxon>Archaea</taxon>
        <taxon>Methanobacteriati</taxon>
        <taxon>Methanobacteriota</taxon>
        <taxon>Methanomada group</taxon>
        <taxon>Methanobacteria</taxon>
        <taxon>Methanobacteriales</taxon>
        <taxon>Methanobacteriaceae</taxon>
        <taxon>Methanobrevibacter</taxon>
    </lineage>
</organism>
<evidence type="ECO:0000256" key="4">
    <source>
        <dbReference type="SAM" id="Coils"/>
    </source>
</evidence>
<dbReference type="AlphaFoldDB" id="A0A166F045"/>
<keyword evidence="7" id="KW-1185">Reference proteome</keyword>
<dbReference type="PATRIC" id="fig|55758.3.peg.345"/>
<proteinExistence type="inferred from homology"/>
<dbReference type="SUPFAM" id="SSF53756">
    <property type="entry name" value="UDP-Glycosyltransferase/glycogen phosphorylase"/>
    <property type="match status" value="1"/>
</dbReference>
<protein>
    <submittedName>
        <fullName evidence="6">UDP-N-acetylglucosamine--N-acetylmuramyl-(Pentapeptide) N-acetylglucosamine transferase</fullName>
        <ecNumber evidence="6">2.4.1.227</ecNumber>
    </submittedName>
</protein>
<dbReference type="OrthoDB" id="77357at2157"/>
<dbReference type="GO" id="GO:0016758">
    <property type="term" value="F:hexosyltransferase activity"/>
    <property type="evidence" value="ECO:0007669"/>
    <property type="project" value="InterPro"/>
</dbReference>
<feature type="coiled-coil region" evidence="4">
    <location>
        <begin position="311"/>
        <end position="345"/>
    </location>
</feature>
<keyword evidence="4" id="KW-0175">Coiled coil</keyword>
<dbReference type="EC" id="2.4.1.227" evidence="6"/>
<evidence type="ECO:0000256" key="2">
    <source>
        <dbReference type="ARBA" id="ARBA00022676"/>
    </source>
</evidence>
<evidence type="ECO:0000313" key="7">
    <source>
        <dbReference type="Proteomes" id="UP000077066"/>
    </source>
</evidence>
<comment type="similarity">
    <text evidence="1">Belongs to the glycosyltransferase 28 family.</text>
</comment>
<dbReference type="EMBL" id="LWMT01000040">
    <property type="protein sequence ID" value="KZX17186.1"/>
    <property type="molecule type" value="Genomic_DNA"/>
</dbReference>